<organism evidence="1">
    <name type="scientific">Anguilla anguilla</name>
    <name type="common">European freshwater eel</name>
    <name type="synonym">Muraena anguilla</name>
    <dbReference type="NCBI Taxonomy" id="7936"/>
    <lineage>
        <taxon>Eukaryota</taxon>
        <taxon>Metazoa</taxon>
        <taxon>Chordata</taxon>
        <taxon>Craniata</taxon>
        <taxon>Vertebrata</taxon>
        <taxon>Euteleostomi</taxon>
        <taxon>Actinopterygii</taxon>
        <taxon>Neopterygii</taxon>
        <taxon>Teleostei</taxon>
        <taxon>Anguilliformes</taxon>
        <taxon>Anguillidae</taxon>
        <taxon>Anguilla</taxon>
    </lineage>
</organism>
<sequence>MDAHRNDNRTMSELTTRIFALKNEKEACCNFPATSFRSFHNFSSWQICYWLEQKATILCNSEENE</sequence>
<name>A0A0E9WPU5_ANGAN</name>
<evidence type="ECO:0000313" key="1">
    <source>
        <dbReference type="EMBL" id="JAH92439.1"/>
    </source>
</evidence>
<dbReference type="EMBL" id="GBXM01016138">
    <property type="protein sequence ID" value="JAH92439.1"/>
    <property type="molecule type" value="Transcribed_RNA"/>
</dbReference>
<accession>A0A0E9WPU5</accession>
<dbReference type="AlphaFoldDB" id="A0A0E9WPU5"/>
<reference evidence="1" key="2">
    <citation type="journal article" date="2015" name="Fish Shellfish Immunol.">
        <title>Early steps in the European eel (Anguilla anguilla)-Vibrio vulnificus interaction in the gills: Role of the RtxA13 toxin.</title>
        <authorList>
            <person name="Callol A."/>
            <person name="Pajuelo D."/>
            <person name="Ebbesson L."/>
            <person name="Teles M."/>
            <person name="MacKenzie S."/>
            <person name="Amaro C."/>
        </authorList>
    </citation>
    <scope>NUCLEOTIDE SEQUENCE</scope>
</reference>
<proteinExistence type="predicted"/>
<protein>
    <submittedName>
        <fullName evidence="1">Uncharacterized protein</fullName>
    </submittedName>
</protein>
<reference evidence="1" key="1">
    <citation type="submission" date="2014-11" db="EMBL/GenBank/DDBJ databases">
        <authorList>
            <person name="Amaro Gonzalez C."/>
        </authorList>
    </citation>
    <scope>NUCLEOTIDE SEQUENCE</scope>
</reference>